<dbReference type="AlphaFoldDB" id="A0A2H0W9P0"/>
<organism evidence="2 3">
    <name type="scientific">Candidatus Berkelbacteria bacterium CG10_big_fil_rev_8_21_14_0_10_43_13</name>
    <dbReference type="NCBI Taxonomy" id="1974514"/>
    <lineage>
        <taxon>Bacteria</taxon>
        <taxon>Candidatus Berkelbacteria</taxon>
    </lineage>
</organism>
<gene>
    <name evidence="2" type="ORF">COT78_00035</name>
</gene>
<name>A0A2H0W9P0_9BACT</name>
<accession>A0A2H0W9P0</accession>
<keyword evidence="1" id="KW-1133">Transmembrane helix</keyword>
<feature type="transmembrane region" description="Helical" evidence="1">
    <location>
        <begin position="108"/>
        <end position="129"/>
    </location>
</feature>
<feature type="transmembrane region" description="Helical" evidence="1">
    <location>
        <begin position="50"/>
        <end position="70"/>
    </location>
</feature>
<evidence type="ECO:0000313" key="2">
    <source>
        <dbReference type="EMBL" id="PIS08077.1"/>
    </source>
</evidence>
<keyword evidence="1" id="KW-0812">Transmembrane</keyword>
<evidence type="ECO:0000256" key="1">
    <source>
        <dbReference type="SAM" id="Phobius"/>
    </source>
</evidence>
<dbReference type="Proteomes" id="UP000231382">
    <property type="component" value="Unassembled WGS sequence"/>
</dbReference>
<evidence type="ECO:0000313" key="3">
    <source>
        <dbReference type="Proteomes" id="UP000231382"/>
    </source>
</evidence>
<sequence length="169" mass="19052">MKKIFVLISLALIGLLLTAKHTYAICQVVCPIVVGGTLTLLEKYGVDNTISGLWIGGMLVWASIVTIDWIAKWKRHWLINIAIFVAFYAATIIPLYNKNIIGLSTKMLWGLDKTILGIIIGSIFFYLGDRLYIYIKAKNGGHAWFPFQKALMPIIPLIIWSAIFHFLVK</sequence>
<protein>
    <submittedName>
        <fullName evidence="2">Uncharacterized protein</fullName>
    </submittedName>
</protein>
<reference evidence="3" key="1">
    <citation type="submission" date="2017-09" db="EMBL/GenBank/DDBJ databases">
        <title>Depth-based differentiation of microbial function through sediment-hosted aquifers and enrichment of novel symbionts in the deep terrestrial subsurface.</title>
        <authorList>
            <person name="Probst A.J."/>
            <person name="Ladd B."/>
            <person name="Jarett J.K."/>
            <person name="Geller-Mcgrath D.E."/>
            <person name="Sieber C.M.K."/>
            <person name="Emerson J.B."/>
            <person name="Anantharaman K."/>
            <person name="Thomas B.C."/>
            <person name="Malmstrom R."/>
            <person name="Stieglmeier M."/>
            <person name="Klingl A."/>
            <person name="Woyke T."/>
            <person name="Ryan C.M."/>
            <person name="Banfield J.F."/>
        </authorList>
    </citation>
    <scope>NUCLEOTIDE SEQUENCE [LARGE SCALE GENOMIC DNA]</scope>
</reference>
<comment type="caution">
    <text evidence="2">The sequence shown here is derived from an EMBL/GenBank/DDBJ whole genome shotgun (WGS) entry which is preliminary data.</text>
</comment>
<keyword evidence="1" id="KW-0472">Membrane</keyword>
<feature type="transmembrane region" description="Helical" evidence="1">
    <location>
        <begin position="150"/>
        <end position="168"/>
    </location>
</feature>
<dbReference type="EMBL" id="PEZW01000001">
    <property type="protein sequence ID" value="PIS08077.1"/>
    <property type="molecule type" value="Genomic_DNA"/>
</dbReference>
<feature type="transmembrane region" description="Helical" evidence="1">
    <location>
        <begin position="77"/>
        <end position="96"/>
    </location>
</feature>
<proteinExistence type="predicted"/>